<reference evidence="1 2" key="1">
    <citation type="journal article" date="2023" name="IMA Fungus">
        <title>Comparative genomic study of the Penicillium genus elucidates a diverse pangenome and 15 lateral gene transfer events.</title>
        <authorList>
            <person name="Petersen C."/>
            <person name="Sorensen T."/>
            <person name="Nielsen M.R."/>
            <person name="Sondergaard T.E."/>
            <person name="Sorensen J.L."/>
            <person name="Fitzpatrick D.A."/>
            <person name="Frisvad J.C."/>
            <person name="Nielsen K.L."/>
        </authorList>
    </citation>
    <scope>NUCLEOTIDE SEQUENCE [LARGE SCALE GENOMIC DNA]</scope>
    <source>
        <strain evidence="1 2">IBT 29057</strain>
    </source>
</reference>
<dbReference type="InterPro" id="IPR021848">
    <property type="entry name" value="HODM_asu-like"/>
</dbReference>
<sequence>MDLTSIYESNLMPCLLLAALAIICLVSWGWRWASSPSSMTKWRPNDSELKRKLRIIPLHGFNWKSTEPLQLRPFRGKEKYNLTMAIENLDPSELIQMDKTYQDRITKRQAVLKKHHDIIVAVNEPRVIDIRIRAAVSELYTFILKDYLPTRYPSMFRLENCPENGPNGIFQNLVTGAKWPTRLADSEPTVRALEILTQTVDEEFLILLPDLSAPKEAPVYVLQAYATCFPSGFNTREKLGLRLSDIHGPVPGYAQKLERSMDRFFAKIEVGRVIKRVNWGITTETDLFAAFGSIHASPTADPQQGQVIPTGKLNLEQTVLRSERQTLHRLPETRALVFAFHTYTYPLQQIKEEGLGKELATAIEGLKKGNVPAIYSYKRGDVWGQAVTDFLRS</sequence>
<dbReference type="EMBL" id="JAQJAC010000003">
    <property type="protein sequence ID" value="KAJ5590777.1"/>
    <property type="molecule type" value="Genomic_DNA"/>
</dbReference>
<name>A0AAD6GVF2_9EURO</name>
<proteinExistence type="predicted"/>
<keyword evidence="2" id="KW-1185">Reference proteome</keyword>
<dbReference type="Pfam" id="PF11927">
    <property type="entry name" value="HODM_asu-like"/>
    <property type="match status" value="1"/>
</dbReference>
<gene>
    <name evidence="1" type="ORF">N7450_004749</name>
</gene>
<organism evidence="1 2">
    <name type="scientific">Penicillium hetheringtonii</name>
    <dbReference type="NCBI Taxonomy" id="911720"/>
    <lineage>
        <taxon>Eukaryota</taxon>
        <taxon>Fungi</taxon>
        <taxon>Dikarya</taxon>
        <taxon>Ascomycota</taxon>
        <taxon>Pezizomycotina</taxon>
        <taxon>Eurotiomycetes</taxon>
        <taxon>Eurotiomycetidae</taxon>
        <taxon>Eurotiales</taxon>
        <taxon>Aspergillaceae</taxon>
        <taxon>Penicillium</taxon>
    </lineage>
</organism>
<protein>
    <submittedName>
        <fullName evidence="1">Uncharacterized protein</fullName>
    </submittedName>
</protein>
<evidence type="ECO:0000313" key="1">
    <source>
        <dbReference type="EMBL" id="KAJ5590777.1"/>
    </source>
</evidence>
<evidence type="ECO:0000313" key="2">
    <source>
        <dbReference type="Proteomes" id="UP001216150"/>
    </source>
</evidence>
<dbReference type="AlphaFoldDB" id="A0AAD6GVF2"/>
<dbReference type="Proteomes" id="UP001216150">
    <property type="component" value="Unassembled WGS sequence"/>
</dbReference>
<comment type="caution">
    <text evidence="1">The sequence shown here is derived from an EMBL/GenBank/DDBJ whole genome shotgun (WGS) entry which is preliminary data.</text>
</comment>
<accession>A0AAD6GVF2</accession>